<dbReference type="GO" id="GO:0030354">
    <property type="term" value="F:melanin-concentrating hormone activity"/>
    <property type="evidence" value="ECO:0007669"/>
    <property type="project" value="InterPro"/>
</dbReference>
<dbReference type="Ensembl" id="ENSSFOT00015001984.2">
    <property type="protein sequence ID" value="ENSSFOP00015001942.1"/>
    <property type="gene ID" value="ENSSFOG00015001300.2"/>
</dbReference>
<dbReference type="PRINTS" id="PR01641">
    <property type="entry name" value="PROMCHFAMILY"/>
</dbReference>
<feature type="chain" id="PRO_5034513174" description="Melanin-concentrating hormone" evidence="4">
    <location>
        <begin position="23"/>
        <end position="156"/>
    </location>
</feature>
<name>A0A8C9UXZ1_SCLFO</name>
<dbReference type="InterPro" id="IPR005456">
    <property type="entry name" value="Prepro-melanin_conc_hormone"/>
</dbReference>
<proteinExistence type="predicted"/>
<reference evidence="5 6" key="1">
    <citation type="submission" date="2019-04" db="EMBL/GenBank/DDBJ databases">
        <authorList>
            <consortium name="Wellcome Sanger Institute Data Sharing"/>
        </authorList>
    </citation>
    <scope>NUCLEOTIDE SEQUENCE [LARGE SCALE GENOMIC DNA]</scope>
</reference>
<feature type="signal peptide" evidence="4">
    <location>
        <begin position="1"/>
        <end position="22"/>
    </location>
</feature>
<accession>A0A8C9UXZ1</accession>
<evidence type="ECO:0000256" key="1">
    <source>
        <dbReference type="ARBA" id="ARBA00002122"/>
    </source>
</evidence>
<evidence type="ECO:0000313" key="5">
    <source>
        <dbReference type="Ensembl" id="ENSSFOP00015001942.1"/>
    </source>
</evidence>
<evidence type="ECO:0008006" key="7">
    <source>
        <dbReference type="Google" id="ProtNLM"/>
    </source>
</evidence>
<keyword evidence="6" id="KW-1185">Reference proteome</keyword>
<dbReference type="GO" id="GO:0031777">
    <property type="term" value="F:type 1 melanin-concentrating hormone receptor binding"/>
    <property type="evidence" value="ECO:0007669"/>
    <property type="project" value="TreeGrafter"/>
</dbReference>
<dbReference type="GO" id="GO:0045202">
    <property type="term" value="C:synapse"/>
    <property type="evidence" value="ECO:0007669"/>
    <property type="project" value="GOC"/>
</dbReference>
<dbReference type="OrthoDB" id="8639774at2759"/>
<dbReference type="PANTHER" id="PTHR12091">
    <property type="entry name" value="MELANIN-CONCENTRATING HORMONE"/>
    <property type="match status" value="1"/>
</dbReference>
<evidence type="ECO:0000256" key="2">
    <source>
        <dbReference type="ARBA" id="ARBA00022729"/>
    </source>
</evidence>
<sequence>MTLSSFSLIFAAALFSLCCTRSATMAMSKGTLDEVRSERESTNSFPTTEVMNDNSIDAITSNQHTGTAGKYVFTGTMEKCFLQGLARKGNSQGVAPNPTFSRAPIPNKFQDTDAALLEQIRSEGRRDTSEYIPVDTKDFDLLRCMVGRVYRPCWQM</sequence>
<dbReference type="GO" id="GO:0007268">
    <property type="term" value="P:chemical synaptic transmission"/>
    <property type="evidence" value="ECO:0007669"/>
    <property type="project" value="InterPro"/>
</dbReference>
<keyword evidence="3" id="KW-0527">Neuropeptide</keyword>
<evidence type="ECO:0000256" key="4">
    <source>
        <dbReference type="SAM" id="SignalP"/>
    </source>
</evidence>
<organism evidence="5 6">
    <name type="scientific">Scleropages formosus</name>
    <name type="common">Asian bonytongue</name>
    <name type="synonym">Osteoglossum formosum</name>
    <dbReference type="NCBI Taxonomy" id="113540"/>
    <lineage>
        <taxon>Eukaryota</taxon>
        <taxon>Metazoa</taxon>
        <taxon>Chordata</taxon>
        <taxon>Craniata</taxon>
        <taxon>Vertebrata</taxon>
        <taxon>Euteleostomi</taxon>
        <taxon>Actinopterygii</taxon>
        <taxon>Neopterygii</taxon>
        <taxon>Teleostei</taxon>
        <taxon>Osteoglossocephala</taxon>
        <taxon>Osteoglossomorpha</taxon>
        <taxon>Osteoglossiformes</taxon>
        <taxon>Osteoglossidae</taxon>
        <taxon>Scleropages</taxon>
    </lineage>
</organism>
<dbReference type="AlphaFoldDB" id="A0A8C9UXZ1"/>
<comment type="function">
    <text evidence="1">Plays a role in skin pigmentation by antagonizing the action of melanotropin alpha. Induces melanin concentration within the melanophores. May participate in the control of the hypothalamo-pituitary adrenal gland axis by inhibiting the release of ACTH.</text>
</comment>
<dbReference type="PANTHER" id="PTHR12091:SF0">
    <property type="entry name" value="PRO-MCH"/>
    <property type="match status" value="1"/>
</dbReference>
<reference evidence="5" key="2">
    <citation type="submission" date="2025-08" db="UniProtKB">
        <authorList>
            <consortium name="Ensembl"/>
        </authorList>
    </citation>
    <scope>IDENTIFICATION</scope>
</reference>
<dbReference type="GO" id="GO:0007218">
    <property type="term" value="P:neuropeptide signaling pathway"/>
    <property type="evidence" value="ECO:0007669"/>
    <property type="project" value="UniProtKB-KW"/>
</dbReference>
<evidence type="ECO:0000313" key="6">
    <source>
        <dbReference type="Proteomes" id="UP000694397"/>
    </source>
</evidence>
<reference evidence="5" key="3">
    <citation type="submission" date="2025-09" db="UniProtKB">
        <authorList>
            <consortium name="Ensembl"/>
        </authorList>
    </citation>
    <scope>IDENTIFICATION</scope>
</reference>
<dbReference type="Proteomes" id="UP000694397">
    <property type="component" value="Chromosome 2"/>
</dbReference>
<keyword evidence="2 4" id="KW-0732">Signal</keyword>
<evidence type="ECO:0000256" key="3">
    <source>
        <dbReference type="ARBA" id="ARBA00023320"/>
    </source>
</evidence>
<protein>
    <recommendedName>
        <fullName evidence="7">Melanin-concentrating hormone</fullName>
    </recommendedName>
</protein>
<dbReference type="Pfam" id="PF05824">
    <property type="entry name" value="Pro-MCH"/>
    <property type="match status" value="1"/>
</dbReference>